<keyword evidence="3 8" id="KW-0808">Transferase</keyword>
<dbReference type="GO" id="GO:0046653">
    <property type="term" value="P:tetrahydrofolate metabolic process"/>
    <property type="evidence" value="ECO:0007669"/>
    <property type="project" value="TreeGrafter"/>
</dbReference>
<comment type="similarity">
    <text evidence="1">Belongs to the vitamin-B12 dependent methionine synthase family.</text>
</comment>
<organism evidence="10 11">
    <name type="scientific">Candidatus Abyssobacteria bacterium SURF_17</name>
    <dbReference type="NCBI Taxonomy" id="2093361"/>
    <lineage>
        <taxon>Bacteria</taxon>
        <taxon>Pseudomonadati</taxon>
        <taxon>Candidatus Hydrogenedentota</taxon>
        <taxon>Candidatus Abyssobacteria</taxon>
    </lineage>
</organism>
<keyword evidence="4" id="KW-0949">S-adenosyl-L-methionine</keyword>
<protein>
    <recommendedName>
        <fullName evidence="9">Hcy-binding domain-containing protein</fullName>
    </recommendedName>
</protein>
<dbReference type="SUPFAM" id="SSF82282">
    <property type="entry name" value="Homocysteine S-methyltransferase"/>
    <property type="match status" value="1"/>
</dbReference>
<dbReference type="PANTHER" id="PTHR45833:SF1">
    <property type="entry name" value="METHIONINE SYNTHASE"/>
    <property type="match status" value="1"/>
</dbReference>
<evidence type="ECO:0000256" key="4">
    <source>
        <dbReference type="ARBA" id="ARBA00022691"/>
    </source>
</evidence>
<dbReference type="GO" id="GO:0050667">
    <property type="term" value="P:homocysteine metabolic process"/>
    <property type="evidence" value="ECO:0007669"/>
    <property type="project" value="TreeGrafter"/>
</dbReference>
<dbReference type="Pfam" id="PF02574">
    <property type="entry name" value="S-methyl_trans"/>
    <property type="match status" value="1"/>
</dbReference>
<evidence type="ECO:0000256" key="2">
    <source>
        <dbReference type="ARBA" id="ARBA00022603"/>
    </source>
</evidence>
<accession>A0A419F0Q6</accession>
<comment type="cofactor">
    <cofactor evidence="7">
        <name>Zn(2+)</name>
        <dbReference type="ChEBI" id="CHEBI:29105"/>
    </cofactor>
    <text evidence="7">Binds 1 zinc ion per subunit.</text>
</comment>
<evidence type="ECO:0000256" key="8">
    <source>
        <dbReference type="PROSITE-ProRule" id="PRU00333"/>
    </source>
</evidence>
<evidence type="ECO:0000313" key="11">
    <source>
        <dbReference type="Proteomes" id="UP000285961"/>
    </source>
</evidence>
<feature type="binding site" evidence="7 8">
    <location>
        <position position="279"/>
    </location>
    <ligand>
        <name>Zn(2+)</name>
        <dbReference type="ChEBI" id="CHEBI:29105"/>
    </ligand>
</feature>
<keyword evidence="7 8" id="KW-0862">Zinc</keyword>
<keyword evidence="2 8" id="KW-0489">Methyltransferase</keyword>
<dbReference type="InterPro" id="IPR003726">
    <property type="entry name" value="HCY_dom"/>
</dbReference>
<evidence type="ECO:0000256" key="6">
    <source>
        <dbReference type="ARBA" id="ARBA00023285"/>
    </source>
</evidence>
<dbReference type="Proteomes" id="UP000285961">
    <property type="component" value="Unassembled WGS sequence"/>
</dbReference>
<dbReference type="InterPro" id="IPR050554">
    <property type="entry name" value="Met_Synthase/Corrinoid"/>
</dbReference>
<evidence type="ECO:0000256" key="7">
    <source>
        <dbReference type="PIRSR" id="PIRSR037505-2"/>
    </source>
</evidence>
<evidence type="ECO:0000256" key="3">
    <source>
        <dbReference type="ARBA" id="ARBA00022679"/>
    </source>
</evidence>
<feature type="binding site" evidence="7 8">
    <location>
        <position position="213"/>
    </location>
    <ligand>
        <name>Zn(2+)</name>
        <dbReference type="ChEBI" id="CHEBI:29105"/>
    </ligand>
</feature>
<evidence type="ECO:0000259" key="9">
    <source>
        <dbReference type="PROSITE" id="PS50970"/>
    </source>
</evidence>
<dbReference type="PROSITE" id="PS50970">
    <property type="entry name" value="HCY"/>
    <property type="match status" value="1"/>
</dbReference>
<dbReference type="GO" id="GO:0008270">
    <property type="term" value="F:zinc ion binding"/>
    <property type="evidence" value="ECO:0007669"/>
    <property type="project" value="InterPro"/>
</dbReference>
<dbReference type="PIRSF" id="PIRSF037505">
    <property type="entry name" value="Betaine_HMT"/>
    <property type="match status" value="1"/>
</dbReference>
<dbReference type="Gene3D" id="3.20.20.330">
    <property type="entry name" value="Homocysteine-binding-like domain"/>
    <property type="match status" value="1"/>
</dbReference>
<dbReference type="GO" id="GO:0032259">
    <property type="term" value="P:methylation"/>
    <property type="evidence" value="ECO:0007669"/>
    <property type="project" value="UniProtKB-KW"/>
</dbReference>
<reference evidence="10 11" key="1">
    <citation type="journal article" date="2017" name="ISME J.">
        <title>Energy and carbon metabolisms in a deep terrestrial subsurface fluid microbial community.</title>
        <authorList>
            <person name="Momper L."/>
            <person name="Jungbluth S.P."/>
            <person name="Lee M.D."/>
            <person name="Amend J.P."/>
        </authorList>
    </citation>
    <scope>NUCLEOTIDE SEQUENCE [LARGE SCALE GENOMIC DNA]</scope>
    <source>
        <strain evidence="10">SURF_17</strain>
    </source>
</reference>
<proteinExistence type="inferred from homology"/>
<feature type="binding site" evidence="7 8">
    <location>
        <position position="278"/>
    </location>
    <ligand>
        <name>Zn(2+)</name>
        <dbReference type="ChEBI" id="CHEBI:29105"/>
    </ligand>
</feature>
<name>A0A419F0Q6_9BACT</name>
<keyword evidence="5 7" id="KW-0479">Metal-binding</keyword>
<keyword evidence="6" id="KW-0170">Cobalt</keyword>
<dbReference type="PANTHER" id="PTHR45833">
    <property type="entry name" value="METHIONINE SYNTHASE"/>
    <property type="match status" value="1"/>
</dbReference>
<dbReference type="InterPro" id="IPR017226">
    <property type="entry name" value="BHMT-like"/>
</dbReference>
<evidence type="ECO:0000256" key="1">
    <source>
        <dbReference type="ARBA" id="ARBA00010398"/>
    </source>
</evidence>
<dbReference type="EMBL" id="QZKI01000057">
    <property type="protein sequence ID" value="RJP71560.1"/>
    <property type="molecule type" value="Genomic_DNA"/>
</dbReference>
<dbReference type="GO" id="GO:0008705">
    <property type="term" value="F:methionine synthase activity"/>
    <property type="evidence" value="ECO:0007669"/>
    <property type="project" value="TreeGrafter"/>
</dbReference>
<sequence length="300" mass="32280">MEEKMTLLEKLNAGKTLVFDGAMGTMLQVAGLGVGECPEEWNASHPDVVRDVHKAYFDAGCDIVETNSFGGTRLKLARFGLAHRVKELNQKAVENARSAAGPNHYVAGSIGPTGEFIAPYGNLSYEEVRDAFQEQATALEQGGADIICVETMSDLNEARAAIEAARTKTRCIVFASMTFDRDKRGYRTMMGVDPKSAARALEEYGADVIGANCGAGPVEMVDILREMAQATSRFLLAKPNAGLPRLEGSVTVYPESPEGMAEKMVPFLEVGVRIVGGCCGTTPAHLKELVRTVRAKTEQS</sequence>
<comment type="caution">
    <text evidence="10">The sequence shown here is derived from an EMBL/GenBank/DDBJ whole genome shotgun (WGS) entry which is preliminary data.</text>
</comment>
<evidence type="ECO:0000313" key="10">
    <source>
        <dbReference type="EMBL" id="RJP71560.1"/>
    </source>
</evidence>
<evidence type="ECO:0000256" key="5">
    <source>
        <dbReference type="ARBA" id="ARBA00022723"/>
    </source>
</evidence>
<feature type="domain" description="Hcy-binding" evidence="9">
    <location>
        <begin position="5"/>
        <end position="293"/>
    </location>
</feature>
<dbReference type="InterPro" id="IPR036589">
    <property type="entry name" value="HCY_dom_sf"/>
</dbReference>
<dbReference type="AlphaFoldDB" id="A0A419F0Q6"/>
<gene>
    <name evidence="10" type="ORF">C4532_07310</name>
</gene>
<dbReference type="GO" id="GO:0005829">
    <property type="term" value="C:cytosol"/>
    <property type="evidence" value="ECO:0007669"/>
    <property type="project" value="TreeGrafter"/>
</dbReference>